<protein>
    <submittedName>
        <fullName evidence="1">Uncharacterized protein</fullName>
    </submittedName>
</protein>
<dbReference type="RefSeq" id="WP_311019769.1">
    <property type="nucleotide sequence ID" value="NZ_JAUHGG010000003.1"/>
</dbReference>
<dbReference type="EMBL" id="JAUHGG010000003">
    <property type="protein sequence ID" value="MDS1820978.1"/>
    <property type="molecule type" value="Genomic_DNA"/>
</dbReference>
<dbReference type="AlphaFoldDB" id="A0AAW8Q3D1"/>
<organism evidence="1 2">
    <name type="scientific">Vibrio parahaemolyticus</name>
    <dbReference type="NCBI Taxonomy" id="670"/>
    <lineage>
        <taxon>Bacteria</taxon>
        <taxon>Pseudomonadati</taxon>
        <taxon>Pseudomonadota</taxon>
        <taxon>Gammaproteobacteria</taxon>
        <taxon>Vibrionales</taxon>
        <taxon>Vibrionaceae</taxon>
        <taxon>Vibrio</taxon>
    </lineage>
</organism>
<accession>A0AAW8Q3D1</accession>
<evidence type="ECO:0000313" key="1">
    <source>
        <dbReference type="EMBL" id="MDS1820978.1"/>
    </source>
</evidence>
<name>A0AAW8Q3D1_VIBPH</name>
<evidence type="ECO:0000313" key="2">
    <source>
        <dbReference type="Proteomes" id="UP001253193"/>
    </source>
</evidence>
<dbReference type="Proteomes" id="UP001253193">
    <property type="component" value="Unassembled WGS sequence"/>
</dbReference>
<comment type="caution">
    <text evidence="1">The sequence shown here is derived from an EMBL/GenBank/DDBJ whole genome shotgun (WGS) entry which is preliminary data.</text>
</comment>
<sequence>MKYINPIKTPTTKKAYKSILEEADSIKSRRDKIQSSVISKYGFLKELDSVFVPLQQMSAINAKSERLFNKINHHLWLRLTDLTEQQVATNERVIIKLLIRQKELSRLKDKITQEHKPLLDYINNIRSEALREHENMITLHSQYLNLTSALNAAQEKFRVQDK</sequence>
<reference evidence="1" key="1">
    <citation type="submission" date="2023-06" db="EMBL/GenBank/DDBJ databases">
        <title>Genomic Diversity of Vibrio spp. and Metagenomic Analysis of Pathogens in Florida Gulf Coastal Waters Following Hurricane Ian.</title>
        <authorList>
            <person name="Brumfield K.D."/>
        </authorList>
    </citation>
    <scope>NUCLEOTIDE SEQUENCE</scope>
    <source>
        <strain evidence="1">WBS2B-138</strain>
    </source>
</reference>
<proteinExistence type="predicted"/>
<gene>
    <name evidence="1" type="ORF">QX249_09940</name>
</gene>